<organism evidence="1 2">
    <name type="scientific">Brucella intermedia</name>
    <dbReference type="NCBI Taxonomy" id="94625"/>
    <lineage>
        <taxon>Bacteria</taxon>
        <taxon>Pseudomonadati</taxon>
        <taxon>Pseudomonadota</taxon>
        <taxon>Alphaproteobacteria</taxon>
        <taxon>Hyphomicrobiales</taxon>
        <taxon>Brucellaceae</taxon>
        <taxon>Brucella/Ochrobactrum group</taxon>
        <taxon>Brucella</taxon>
    </lineage>
</organism>
<protein>
    <submittedName>
        <fullName evidence="1">AAA family ATPase</fullName>
    </submittedName>
</protein>
<name>A0A7V6PCR5_9HYPH</name>
<reference evidence="1 2" key="1">
    <citation type="journal article" date="2020" name="Biotechnol. Biofuels">
        <title>New insights from the biogas microbiome by comprehensive genome-resolved metagenomics of nearly 1600 species originating from multiple anaerobic digesters.</title>
        <authorList>
            <person name="Campanaro S."/>
            <person name="Treu L."/>
            <person name="Rodriguez-R L.M."/>
            <person name="Kovalovszki A."/>
            <person name="Ziels R.M."/>
            <person name="Maus I."/>
            <person name="Zhu X."/>
            <person name="Kougias P.G."/>
            <person name="Basile A."/>
            <person name="Luo G."/>
            <person name="Schluter A."/>
            <person name="Konstantinidis K.T."/>
            <person name="Angelidaki I."/>
        </authorList>
    </citation>
    <scope>NUCLEOTIDE SEQUENCE [LARGE SCALE GENOMIC DNA]</scope>
    <source>
        <strain evidence="1">AS04akNAM_66</strain>
    </source>
</reference>
<accession>A0A7V6PCR5</accession>
<dbReference type="AlphaFoldDB" id="A0A7V6PCR5"/>
<dbReference type="SUPFAM" id="SSF52540">
    <property type="entry name" value="P-loop containing nucleoside triphosphate hydrolases"/>
    <property type="match status" value="1"/>
</dbReference>
<dbReference type="Gene3D" id="3.40.50.300">
    <property type="entry name" value="P-loop containing nucleotide triphosphate hydrolases"/>
    <property type="match status" value="1"/>
</dbReference>
<sequence>MSDERDDTLVEGPHQPQIHLQDREVEVPVTGEIVHFNPWRDFNDAPRQIDVFGDEPDHEQIIQFMDVVFGYCGGLIPVRSFIDKGQGFDGRPHNIWIEADNNVADKMATFANWAGREGAAVYVIPGTVAAKGQAKAVDILQMQTVVVDIDTGDIAAKRAHLERHLGSPTMVVESGGVTPEGQRKAHVWWKLSEPAEGNDIARICRLRGDIAAKVGGDTHFRSAHQPIRVAGSVYYKNSLKTQVRIVELNATLERDLEEFIEAVADMPPVPGISLQPDFSTPDKPAVADVLVTPVREGAQDDWSRFEGASAAIGHYIRMVHDGLLSKDEGWQAICEYNAAMLRPAWPVERLKRESERLWAIHVEKHGPPLIRLDSAAPAPNALPTFTLGALLDDTSPMPEDIIAPRALTPGGLLVLGGAPKVGKSDLLIAWLVHMAAGAPFLGFTPPRPLRIFYLQAEIQYHYLRERMQQIGLPSDMLAAARDNLVATPKLQMLLDTEGSMRVAAAIRSAFAAEPVDIICIDPIRNLFDGGPDGGGENDNDAMMFFLKERVEVLRDHIDPDCGVILVHHTKKLSKQQVKDDPFLALSGASALRGFYTTGLILHRPDEGSSHRRLEIELRNGPALPAKLVDKVNGAWTEINPMNERLVRAEVGAKHDAERVRKGDVILGLLYDEARHGKVYTMTQFAEAFENTGGLGGQSIIRDRLGVLTTKGAVKFVRGAAATRIGLAAERSKYGYLCVEGMAFATGRDAIDPETGEVAPELIPVLPSHFKCPQTGAVLPVENPAVWVYQGEDLA</sequence>
<evidence type="ECO:0000313" key="1">
    <source>
        <dbReference type="EMBL" id="HHV68562.1"/>
    </source>
</evidence>
<dbReference type="Pfam" id="PF13481">
    <property type="entry name" value="AAA_25"/>
    <property type="match status" value="1"/>
</dbReference>
<dbReference type="InterPro" id="IPR027417">
    <property type="entry name" value="P-loop_NTPase"/>
</dbReference>
<gene>
    <name evidence="1" type="ORF">GXX48_13080</name>
</gene>
<proteinExistence type="predicted"/>
<dbReference type="EMBL" id="DUMN01000372">
    <property type="protein sequence ID" value="HHV68562.1"/>
    <property type="molecule type" value="Genomic_DNA"/>
</dbReference>
<comment type="caution">
    <text evidence="1">The sequence shown here is derived from an EMBL/GenBank/DDBJ whole genome shotgun (WGS) entry which is preliminary data.</text>
</comment>
<evidence type="ECO:0000313" key="2">
    <source>
        <dbReference type="Proteomes" id="UP000551563"/>
    </source>
</evidence>
<dbReference type="Proteomes" id="UP000551563">
    <property type="component" value="Unassembled WGS sequence"/>
</dbReference>